<comment type="caution">
    <text evidence="4">The sequence shown here is derived from an EMBL/GenBank/DDBJ whole genome shotgun (WGS) entry which is preliminary data.</text>
</comment>
<sequence>MSDRRRGSGPVAALATSAAVVLVVGLTGCTSAEESRTTTLTVHAAASLSGTFTELGELFEAEHDDVDVVFSFAGSSDLAAQLEQGAPADVFASADTTTMDRVVDAGLVDHGPVAFAANTLRIAVPPGNPAGVTGLADLTRDGVQSVVCAPQVPCGLAARELLRSADLDLRPVSEEQSVSDVLAKVAVGEADAGLVYVTDVLAGEDRVDGVTVPQAADVVTTYPVATLTESDQPDLAKAFLDLVVGPRGRQVLDDAGFARP</sequence>
<dbReference type="EMBL" id="JADCSA010000015">
    <property type="protein sequence ID" value="MBE7325739.1"/>
    <property type="molecule type" value="Genomic_DNA"/>
</dbReference>
<keyword evidence="5" id="KW-1185">Reference proteome</keyword>
<dbReference type="SUPFAM" id="SSF53850">
    <property type="entry name" value="Periplasmic binding protein-like II"/>
    <property type="match status" value="1"/>
</dbReference>
<dbReference type="PROSITE" id="PS51257">
    <property type="entry name" value="PROKAR_LIPOPROTEIN"/>
    <property type="match status" value="1"/>
</dbReference>
<keyword evidence="3" id="KW-0732">Signal</keyword>
<dbReference type="Gene3D" id="3.40.190.10">
    <property type="entry name" value="Periplasmic binding protein-like II"/>
    <property type="match status" value="2"/>
</dbReference>
<dbReference type="CDD" id="cd13538">
    <property type="entry name" value="PBP2_ModA_like_1"/>
    <property type="match status" value="1"/>
</dbReference>
<keyword evidence="2" id="KW-0479">Metal-binding</keyword>
<dbReference type="InterPro" id="IPR005950">
    <property type="entry name" value="ModA"/>
</dbReference>
<dbReference type="PANTHER" id="PTHR30632">
    <property type="entry name" value="MOLYBDATE-BINDING PERIPLASMIC PROTEIN"/>
    <property type="match status" value="1"/>
</dbReference>
<evidence type="ECO:0000256" key="1">
    <source>
        <dbReference type="ARBA" id="ARBA00009175"/>
    </source>
</evidence>
<protein>
    <submittedName>
        <fullName evidence="4">Molybdate ABC transporter substrate-binding protein</fullName>
    </submittedName>
</protein>
<dbReference type="Pfam" id="PF13531">
    <property type="entry name" value="SBP_bac_11"/>
    <property type="match status" value="1"/>
</dbReference>
<dbReference type="Proteomes" id="UP000756387">
    <property type="component" value="Unassembled WGS sequence"/>
</dbReference>
<dbReference type="PIRSF" id="PIRSF004846">
    <property type="entry name" value="ModA"/>
    <property type="match status" value="1"/>
</dbReference>
<gene>
    <name evidence="4" type="primary">modA</name>
    <name evidence="4" type="ORF">IEQ44_13885</name>
</gene>
<proteinExistence type="inferred from homology"/>
<comment type="similarity">
    <text evidence="1">Belongs to the bacterial solute-binding protein ModA family.</text>
</comment>
<dbReference type="PANTHER" id="PTHR30632:SF0">
    <property type="entry name" value="SULFATE-BINDING PROTEIN"/>
    <property type="match status" value="1"/>
</dbReference>
<dbReference type="RefSeq" id="WP_193639064.1">
    <property type="nucleotide sequence ID" value="NZ_JADCSA010000015.1"/>
</dbReference>
<dbReference type="InterPro" id="IPR050682">
    <property type="entry name" value="ModA/WtpA"/>
</dbReference>
<organism evidence="4 5">
    <name type="scientific">Nocardioides malaquae</name>
    <dbReference type="NCBI Taxonomy" id="2773426"/>
    <lineage>
        <taxon>Bacteria</taxon>
        <taxon>Bacillati</taxon>
        <taxon>Actinomycetota</taxon>
        <taxon>Actinomycetes</taxon>
        <taxon>Propionibacteriales</taxon>
        <taxon>Nocardioidaceae</taxon>
        <taxon>Nocardioides</taxon>
    </lineage>
</organism>
<evidence type="ECO:0000313" key="5">
    <source>
        <dbReference type="Proteomes" id="UP000756387"/>
    </source>
</evidence>
<evidence type="ECO:0000256" key="2">
    <source>
        <dbReference type="ARBA" id="ARBA00022723"/>
    </source>
</evidence>
<evidence type="ECO:0000256" key="3">
    <source>
        <dbReference type="ARBA" id="ARBA00022729"/>
    </source>
</evidence>
<dbReference type="NCBIfam" id="TIGR01256">
    <property type="entry name" value="modA"/>
    <property type="match status" value="1"/>
</dbReference>
<accession>A0ABR9RW03</accession>
<name>A0ABR9RW03_9ACTN</name>
<reference evidence="4 5" key="1">
    <citation type="submission" date="2020-10" db="EMBL/GenBank/DDBJ databases">
        <title>Nocardioides sp. isolated from sludge.</title>
        <authorList>
            <person name="Zhang X."/>
        </authorList>
    </citation>
    <scope>NUCLEOTIDE SEQUENCE [LARGE SCALE GENOMIC DNA]</scope>
    <source>
        <strain evidence="4 5">Y6</strain>
    </source>
</reference>
<evidence type="ECO:0000313" key="4">
    <source>
        <dbReference type="EMBL" id="MBE7325739.1"/>
    </source>
</evidence>